<accession>A0A7S2BJG7</accession>
<dbReference type="EMBL" id="HBGQ01023088">
    <property type="protein sequence ID" value="CAD9398829.1"/>
    <property type="molecule type" value="Transcribed_RNA"/>
</dbReference>
<evidence type="ECO:0000256" key="1">
    <source>
        <dbReference type="SAM" id="MobiDB-lite"/>
    </source>
</evidence>
<feature type="region of interest" description="Disordered" evidence="1">
    <location>
        <begin position="98"/>
        <end position="132"/>
    </location>
</feature>
<protein>
    <submittedName>
        <fullName evidence="2">Uncharacterized protein</fullName>
    </submittedName>
</protein>
<reference evidence="2" key="1">
    <citation type="submission" date="2021-01" db="EMBL/GenBank/DDBJ databases">
        <authorList>
            <person name="Corre E."/>
            <person name="Pelletier E."/>
            <person name="Niang G."/>
            <person name="Scheremetjew M."/>
            <person name="Finn R."/>
            <person name="Kale V."/>
            <person name="Holt S."/>
            <person name="Cochrane G."/>
            <person name="Meng A."/>
            <person name="Brown T."/>
            <person name="Cohen L."/>
        </authorList>
    </citation>
    <scope>NUCLEOTIDE SEQUENCE</scope>
    <source>
        <strain evidence="2">CCMP2222</strain>
    </source>
</reference>
<name>A0A7S2BJG7_9DINO</name>
<dbReference type="AlphaFoldDB" id="A0A7S2BJG7"/>
<organism evidence="2">
    <name type="scientific">Alexandrium andersonii</name>
    <dbReference type="NCBI Taxonomy" id="327968"/>
    <lineage>
        <taxon>Eukaryota</taxon>
        <taxon>Sar</taxon>
        <taxon>Alveolata</taxon>
        <taxon>Dinophyceae</taxon>
        <taxon>Gonyaulacales</taxon>
        <taxon>Pyrocystaceae</taxon>
        <taxon>Alexandrium</taxon>
    </lineage>
</organism>
<feature type="compositionally biased region" description="Basic residues" evidence="1">
    <location>
        <begin position="104"/>
        <end position="113"/>
    </location>
</feature>
<evidence type="ECO:0000313" key="2">
    <source>
        <dbReference type="EMBL" id="CAD9398829.1"/>
    </source>
</evidence>
<proteinExistence type="predicted"/>
<gene>
    <name evidence="2" type="ORF">AAND1436_LOCUS11457</name>
</gene>
<sequence length="195" mass="21155">MLELDEDDTVVGSKAIGEKMGLSEGMQTPSTPAFTELQAAHGAPLVAVGAEAMADDQFVWNVPRSKLTLTDRSIVSPPFYVQELGEYVQYRAHVTATRGEGKKGGHSLKKAGGRGKLEVQRTKPPPGGEPSEQTVIAFEVGPEQRGPVTHNFAESPLCGLPRDYEEWDFLSHVDAFHYVNIVVKLPGRKVTDKAA</sequence>